<organism evidence="1 2">
    <name type="scientific">Phaeobacter gallaeciensis</name>
    <dbReference type="NCBI Taxonomy" id="60890"/>
    <lineage>
        <taxon>Bacteria</taxon>
        <taxon>Pseudomonadati</taxon>
        <taxon>Pseudomonadota</taxon>
        <taxon>Alphaproteobacteria</taxon>
        <taxon>Rhodobacterales</taxon>
        <taxon>Roseobacteraceae</taxon>
        <taxon>Phaeobacter</taxon>
    </lineage>
</organism>
<name>A0ABD4XFP9_9RHOB</name>
<dbReference type="EMBL" id="JARCJK010000035">
    <property type="protein sequence ID" value="MDE4168250.1"/>
    <property type="molecule type" value="Genomic_DNA"/>
</dbReference>
<evidence type="ECO:0008006" key="3">
    <source>
        <dbReference type="Google" id="ProtNLM"/>
    </source>
</evidence>
<dbReference type="Proteomes" id="UP001218364">
    <property type="component" value="Unassembled WGS sequence"/>
</dbReference>
<feature type="non-terminal residue" evidence="1">
    <location>
        <position position="1"/>
    </location>
</feature>
<reference evidence="1 2" key="1">
    <citation type="submission" date="2023-02" db="EMBL/GenBank/DDBJ databases">
        <title>Population genomics of bacteria associated with diatom.</title>
        <authorList>
            <person name="Xie J."/>
            <person name="Wang H."/>
        </authorList>
    </citation>
    <scope>NUCLEOTIDE SEQUENCE [LARGE SCALE GENOMIC DNA]</scope>
    <source>
        <strain evidence="1 2">PT47_8</strain>
    </source>
</reference>
<dbReference type="Gene3D" id="3.40.50.300">
    <property type="entry name" value="P-loop containing nucleotide triphosphate hydrolases"/>
    <property type="match status" value="1"/>
</dbReference>
<sequence>SNYPDIADAEGVDPVEHYCVYGWKERRDPTPDFSTGYYLETNPDVRDAGINPFYHYLSSGKDQGWRAVAPAAPEADDTALKGYARALEAFDIEYYALVNPQLADLSGKKLEEHFAKYGYSEGLLYAPPSKAKISLSVQSPANEAKKQKPCGGRAQYSSPLVISGFHRSGTSLTANLFHEAGLFLGKELLGAKSSNPFGHFEAVDVVKFHDRLLDASGTYWQTDTDFIPIMNDNDWKWMYNFGVRNSFNPAWGFKDPRNCLFLPQWASLFPDMRVLYVFRPAVECVHSIKRRAIRDLVRDNVSHINRRFWLIDDLAVRMYLIYASAFLRFAETFAGDLCVVELNDILDGRDLVSEVREHWGYQLSDAYIGDIYDSSVMTRAGPNETVKDLRLLEQLEDVEEKLRSMARRGFTNTNNQTPLVKASM</sequence>
<comment type="caution">
    <text evidence="1">The sequence shown here is derived from an EMBL/GenBank/DDBJ whole genome shotgun (WGS) entry which is preliminary data.</text>
</comment>
<accession>A0ABD4XFP9</accession>
<dbReference type="SUPFAM" id="SSF52540">
    <property type="entry name" value="P-loop containing nucleoside triphosphate hydrolases"/>
    <property type="match status" value="1"/>
</dbReference>
<gene>
    <name evidence="1" type="ORF">PXK24_21515</name>
</gene>
<evidence type="ECO:0000313" key="1">
    <source>
        <dbReference type="EMBL" id="MDE4168250.1"/>
    </source>
</evidence>
<evidence type="ECO:0000313" key="2">
    <source>
        <dbReference type="Proteomes" id="UP001218364"/>
    </source>
</evidence>
<dbReference type="InterPro" id="IPR027417">
    <property type="entry name" value="P-loop_NTPase"/>
</dbReference>
<dbReference type="AlphaFoldDB" id="A0ABD4XFP9"/>
<proteinExistence type="predicted"/>
<protein>
    <recommendedName>
        <fullName evidence="3">Sulfotransferase family protein</fullName>
    </recommendedName>
</protein>